<proteinExistence type="predicted"/>
<evidence type="ECO:0000313" key="2">
    <source>
        <dbReference type="EMBL" id="MBM7716892.1"/>
    </source>
</evidence>
<evidence type="ECO:0000256" key="1">
    <source>
        <dbReference type="SAM" id="Phobius"/>
    </source>
</evidence>
<organism evidence="2 3">
    <name type="scientific">Siminovitchia thermophila</name>
    <dbReference type="NCBI Taxonomy" id="1245522"/>
    <lineage>
        <taxon>Bacteria</taxon>
        <taxon>Bacillati</taxon>
        <taxon>Bacillota</taxon>
        <taxon>Bacilli</taxon>
        <taxon>Bacillales</taxon>
        <taxon>Bacillaceae</taxon>
        <taxon>Siminovitchia</taxon>
    </lineage>
</organism>
<dbReference type="RefSeq" id="WP_077113450.1">
    <property type="nucleotide sequence ID" value="NZ_JAFBFH010000034.1"/>
</dbReference>
<feature type="transmembrane region" description="Helical" evidence="1">
    <location>
        <begin position="32"/>
        <end position="63"/>
    </location>
</feature>
<evidence type="ECO:0000313" key="3">
    <source>
        <dbReference type="Proteomes" id="UP000823485"/>
    </source>
</evidence>
<sequence length="73" mass="8684">MQIIDMMMLLITISLIVFVVRQKKLENKIDFILILIGAVAIFIVNNVFVWITIWVMLFLYFGVKYFILNKKSR</sequence>
<reference evidence="2 3" key="1">
    <citation type="submission" date="2021-01" db="EMBL/GenBank/DDBJ databases">
        <title>Genomic Encyclopedia of Type Strains, Phase IV (KMG-IV): sequencing the most valuable type-strain genomes for metagenomic binning, comparative biology and taxonomic classification.</title>
        <authorList>
            <person name="Goeker M."/>
        </authorList>
    </citation>
    <scope>NUCLEOTIDE SEQUENCE [LARGE SCALE GENOMIC DNA]</scope>
    <source>
        <strain evidence="2 3">DSM 105453</strain>
    </source>
</reference>
<comment type="caution">
    <text evidence="2">The sequence shown here is derived from an EMBL/GenBank/DDBJ whole genome shotgun (WGS) entry which is preliminary data.</text>
</comment>
<dbReference type="Proteomes" id="UP000823485">
    <property type="component" value="Unassembled WGS sequence"/>
</dbReference>
<gene>
    <name evidence="2" type="ORF">JOC94_003916</name>
</gene>
<protein>
    <submittedName>
        <fullName evidence="2">Uncharacterized protein</fullName>
    </submittedName>
</protein>
<dbReference type="EMBL" id="JAFBFH010000034">
    <property type="protein sequence ID" value="MBM7716892.1"/>
    <property type="molecule type" value="Genomic_DNA"/>
</dbReference>
<keyword evidence="1" id="KW-0472">Membrane</keyword>
<keyword evidence="1" id="KW-1133">Transmembrane helix</keyword>
<keyword evidence="1" id="KW-0812">Transmembrane</keyword>
<name>A0ABS2RB56_9BACI</name>
<accession>A0ABS2RB56</accession>
<keyword evidence="3" id="KW-1185">Reference proteome</keyword>